<gene>
    <name evidence="4" type="ORF">DFH05DRAFT_1406375</name>
</gene>
<dbReference type="Pfam" id="PF18802">
    <property type="entry name" value="CxC1"/>
    <property type="match status" value="1"/>
</dbReference>
<dbReference type="Pfam" id="PF18758">
    <property type="entry name" value="KDZ"/>
    <property type="match status" value="1"/>
</dbReference>
<evidence type="ECO:0000313" key="5">
    <source>
        <dbReference type="Proteomes" id="UP001142393"/>
    </source>
</evidence>
<protein>
    <recommendedName>
        <fullName evidence="3">CxC1-like cysteine cluster associated with KDZ transposases domain-containing protein</fullName>
    </recommendedName>
</protein>
<feature type="compositionally biased region" description="Basic and acidic residues" evidence="2">
    <location>
        <begin position="295"/>
        <end position="315"/>
    </location>
</feature>
<reference evidence="4 5" key="1">
    <citation type="journal article" date="2023" name="Proc. Natl. Acad. Sci. U.S.A.">
        <title>A global phylogenomic analysis of the shiitake genus Lentinula.</title>
        <authorList>
            <person name="Sierra-Patev S."/>
            <person name="Min B."/>
            <person name="Naranjo-Ortiz M."/>
            <person name="Looney B."/>
            <person name="Konkel Z."/>
            <person name="Slot J.C."/>
            <person name="Sakamoto Y."/>
            <person name="Steenwyk J.L."/>
            <person name="Rokas A."/>
            <person name="Carro J."/>
            <person name="Camarero S."/>
            <person name="Ferreira P."/>
            <person name="Molpeceres G."/>
            <person name="Ruiz-Duenas F.J."/>
            <person name="Serrano A."/>
            <person name="Henrissat B."/>
            <person name="Drula E."/>
            <person name="Hughes K.W."/>
            <person name="Mata J.L."/>
            <person name="Ishikawa N.K."/>
            <person name="Vargas-Isla R."/>
            <person name="Ushijima S."/>
            <person name="Smith C.A."/>
            <person name="Donoghue J."/>
            <person name="Ahrendt S."/>
            <person name="Andreopoulos W."/>
            <person name="He G."/>
            <person name="LaButti K."/>
            <person name="Lipzen A."/>
            <person name="Ng V."/>
            <person name="Riley R."/>
            <person name="Sandor L."/>
            <person name="Barry K."/>
            <person name="Martinez A.T."/>
            <person name="Xiao Y."/>
            <person name="Gibbons J.G."/>
            <person name="Terashima K."/>
            <person name="Grigoriev I.V."/>
            <person name="Hibbett D."/>
        </authorList>
    </citation>
    <scope>NUCLEOTIDE SEQUENCE [LARGE SCALE GENOMIC DNA]</scope>
    <source>
        <strain evidence="4 5">TFB7810</strain>
    </source>
</reference>
<feature type="region of interest" description="Disordered" evidence="2">
    <location>
        <begin position="1"/>
        <end position="35"/>
    </location>
</feature>
<feature type="domain" description="CxC1-like cysteine cluster associated with KDZ transposases" evidence="3">
    <location>
        <begin position="135"/>
        <end position="230"/>
    </location>
</feature>
<feature type="compositionally biased region" description="Polar residues" evidence="2">
    <location>
        <begin position="69"/>
        <end position="91"/>
    </location>
</feature>
<feature type="region of interest" description="Disordered" evidence="2">
    <location>
        <begin position="64"/>
        <end position="97"/>
    </location>
</feature>
<feature type="compositionally biased region" description="Polar residues" evidence="2">
    <location>
        <begin position="285"/>
        <end position="294"/>
    </location>
</feature>
<sequence>MRKAHLAKTPPPTPSRSDYNAFPSSPCSKSPSKRHAQPILYGVNGSVLSQRKLPTPIGQFGFLERPQTDIGTSPSVPLEPNTDSLASSKIVSPSAPPTAHRQKCLAQTLRWQNDVLPTLIAPYMNYLRQSANLSKEVEVEAVPCTCMDAGQRVLDVVVVRFNKLQKLQLTICHCHPAAVQLIERGLFSSAPKEPTLAVDLHVLDFITRLFLRISPNNTAICNTIEDFLSSQGYQLRGKDPLRRRFSMALRWYNALQQATTSFVDSILDISRQELLEGAKPNLTLTSLLPGTSQPIEDRTGEHNHDRPSKRTRTEGVDPASLGCPSDYLRSRCPVCFGGKSEFTEGVIVCIDACFTQKHNKQPRDPKHTHPKSVFVSPEEVDTWRDFVEEIRPRRSSPAKHTPETEEDGFEGMMKVPKSVLDICQDSFTAADGNREKASTQFFDSTALMALLCRHDRVLWLADMTTPGERQHYVFALISKLFEELPSHYTVGILYDIACAVERSCVNWGFLDEYLPRITFAISVFHAFGHGWACQCVYHPRKCIGFGLSDGEGCERFWHSISKLIAYLRVCGHHIRLYTLDSQIQHADSESLAGFGTWLARKWKHAKTKWEGGQKDVLWSMWEPQVLREQWESQKHAATRPLPRKSRSAAKTAIEEALRLRKARDTLRDSIKNLENIIIDGASEPYEIAEAEMELPNLRERLDKVHKHLVSKERALGVEGKSQYNHLASSPFITDRMNARALKVRLRQRLQARKFERDRLERTFRRQLNKRKLHNHTEDSVKRRNHGIQSPAQQYNKLCEQMVNRISLGRAPANAIAPRPIPTKELFSLDVDDSIWDDIGLDDSEQTTDLPLWLVDEGVRMGIQGILLRDRCDEELQRLRYELKSLAEWHSEEWTIVNMAIATIQDSSILYALYQQRRNLARLAVQWTQALAGLPSEVVPCFAVPEGEELIDVQREVDAELIEDEDEMDQTGHDEELVGYNEFEDDDLDIGLVEYMDTLALTDAGNIDREVESVTLL</sequence>
<dbReference type="InterPro" id="IPR040521">
    <property type="entry name" value="KDZ"/>
</dbReference>
<keyword evidence="5" id="KW-1185">Reference proteome</keyword>
<dbReference type="EMBL" id="JANVFU010000016">
    <property type="protein sequence ID" value="KAJ3739865.1"/>
    <property type="molecule type" value="Genomic_DNA"/>
</dbReference>
<dbReference type="AlphaFoldDB" id="A0A9W8NSJ2"/>
<proteinExistence type="predicted"/>
<comment type="caution">
    <text evidence="4">The sequence shown here is derived from an EMBL/GenBank/DDBJ whole genome shotgun (WGS) entry which is preliminary data.</text>
</comment>
<feature type="region of interest" description="Disordered" evidence="2">
    <location>
        <begin position="769"/>
        <end position="790"/>
    </location>
</feature>
<feature type="coiled-coil region" evidence="1">
    <location>
        <begin position="656"/>
        <end position="707"/>
    </location>
</feature>
<keyword evidence="1" id="KW-0175">Coiled coil</keyword>
<evidence type="ECO:0000313" key="4">
    <source>
        <dbReference type="EMBL" id="KAJ3739865.1"/>
    </source>
</evidence>
<name>A0A9W8NSJ2_9AGAR</name>
<evidence type="ECO:0000256" key="1">
    <source>
        <dbReference type="SAM" id="Coils"/>
    </source>
</evidence>
<dbReference type="Proteomes" id="UP001142393">
    <property type="component" value="Unassembled WGS sequence"/>
</dbReference>
<evidence type="ECO:0000259" key="3">
    <source>
        <dbReference type="Pfam" id="PF18802"/>
    </source>
</evidence>
<dbReference type="PANTHER" id="PTHR33096">
    <property type="entry name" value="CXC2 DOMAIN-CONTAINING PROTEIN"/>
    <property type="match status" value="1"/>
</dbReference>
<evidence type="ECO:0000256" key="2">
    <source>
        <dbReference type="SAM" id="MobiDB-lite"/>
    </source>
</evidence>
<feature type="region of interest" description="Disordered" evidence="2">
    <location>
        <begin position="285"/>
        <end position="318"/>
    </location>
</feature>
<accession>A0A9W8NSJ2</accession>
<dbReference type="InterPro" id="IPR041320">
    <property type="entry name" value="CxC1"/>
</dbReference>
<organism evidence="4 5">
    <name type="scientific">Lentinula detonsa</name>
    <dbReference type="NCBI Taxonomy" id="2804962"/>
    <lineage>
        <taxon>Eukaryota</taxon>
        <taxon>Fungi</taxon>
        <taxon>Dikarya</taxon>
        <taxon>Basidiomycota</taxon>
        <taxon>Agaricomycotina</taxon>
        <taxon>Agaricomycetes</taxon>
        <taxon>Agaricomycetidae</taxon>
        <taxon>Agaricales</taxon>
        <taxon>Marasmiineae</taxon>
        <taxon>Omphalotaceae</taxon>
        <taxon>Lentinula</taxon>
    </lineage>
</organism>
<dbReference type="PANTHER" id="PTHR33096:SF1">
    <property type="entry name" value="CXC1-LIKE CYSTEINE CLUSTER ASSOCIATED WITH KDZ TRANSPOSASES DOMAIN-CONTAINING PROTEIN"/>
    <property type="match status" value="1"/>
</dbReference>